<evidence type="ECO:0000313" key="3">
    <source>
        <dbReference type="Proteomes" id="UP001583177"/>
    </source>
</evidence>
<reference evidence="2 3" key="1">
    <citation type="journal article" date="2024" name="IMA Fungus">
        <title>IMA Genome - F19 : A genome assembly and annotation guide to empower mycologists, including annotated draft genome sequences of Ceratocystis pirilliformis, Diaporthe australafricana, Fusarium ophioides, Paecilomyces lecythidis, and Sporothrix stenoceras.</title>
        <authorList>
            <person name="Aylward J."/>
            <person name="Wilson A.M."/>
            <person name="Visagie C.M."/>
            <person name="Spraker J."/>
            <person name="Barnes I."/>
            <person name="Buitendag C."/>
            <person name="Ceriani C."/>
            <person name="Del Mar Angel L."/>
            <person name="du Plessis D."/>
            <person name="Fuchs T."/>
            <person name="Gasser K."/>
            <person name="Kramer D."/>
            <person name="Li W."/>
            <person name="Munsamy K."/>
            <person name="Piso A."/>
            <person name="Price J.L."/>
            <person name="Sonnekus B."/>
            <person name="Thomas C."/>
            <person name="van der Nest A."/>
            <person name="van Dijk A."/>
            <person name="van Heerden A."/>
            <person name="van Vuuren N."/>
            <person name="Yilmaz N."/>
            <person name="Duong T.A."/>
            <person name="van der Merwe N.A."/>
            <person name="Wingfield M.J."/>
            <person name="Wingfield B.D."/>
        </authorList>
    </citation>
    <scope>NUCLEOTIDE SEQUENCE [LARGE SCALE GENOMIC DNA]</scope>
    <source>
        <strain evidence="2 3">CMW 18300</strain>
    </source>
</reference>
<dbReference type="EMBL" id="JAWRVE010000056">
    <property type="protein sequence ID" value="KAL1866336.1"/>
    <property type="molecule type" value="Genomic_DNA"/>
</dbReference>
<proteinExistence type="predicted"/>
<protein>
    <recommendedName>
        <fullName evidence="4">Carboxymuconolactone decarboxylase</fullName>
    </recommendedName>
</protein>
<dbReference type="PANTHER" id="PTHR28180">
    <property type="entry name" value="CONSERVED MITOCHONDRIAL PROTEIN-RELATED"/>
    <property type="match status" value="1"/>
</dbReference>
<feature type="compositionally biased region" description="Basic and acidic residues" evidence="1">
    <location>
        <begin position="111"/>
        <end position="127"/>
    </location>
</feature>
<dbReference type="InterPro" id="IPR052999">
    <property type="entry name" value="PTS1_Protein"/>
</dbReference>
<dbReference type="Gene3D" id="1.20.1290.10">
    <property type="entry name" value="AhpD-like"/>
    <property type="match status" value="1"/>
</dbReference>
<comment type="caution">
    <text evidence="2">The sequence shown here is derived from an EMBL/GenBank/DDBJ whole genome shotgun (WGS) entry which is preliminary data.</text>
</comment>
<dbReference type="PANTHER" id="PTHR28180:SF2">
    <property type="entry name" value="PEROXISOMAL PROTEIN 2"/>
    <property type="match status" value="1"/>
</dbReference>
<evidence type="ECO:0000313" key="2">
    <source>
        <dbReference type="EMBL" id="KAL1866336.1"/>
    </source>
</evidence>
<accession>A0ABR3WSE0</accession>
<evidence type="ECO:0008006" key="4">
    <source>
        <dbReference type="Google" id="ProtNLM"/>
    </source>
</evidence>
<sequence length="259" mass="27690">MSGNPPTVVTPRLLDTLRSQPGLPDDVWYTVVATTLCILNRPAEIQAVYRHAVAADRHDGGADAVADHARQLRIARRLREALLKTSAIGGLPKTINAIQELNKAVPPGCIDEPHGESPTGRRRDVHDTPAPQVLRRGKDFFDGCYGKVSGRVMASLDNSGTEDLGLAVRLAYGYLLSTTAVLSAAETSFVMIAGLIPQDVNPQLKGHLRGALNGGASVEQVRGVRNVSIEVCRAAGMRLLSADDAAAGCWGWRTEVQDL</sequence>
<dbReference type="SUPFAM" id="SSF69118">
    <property type="entry name" value="AhpD-like"/>
    <property type="match status" value="1"/>
</dbReference>
<name>A0ABR3WSE0_9PEZI</name>
<dbReference type="InterPro" id="IPR029032">
    <property type="entry name" value="AhpD-like"/>
</dbReference>
<dbReference type="Proteomes" id="UP001583177">
    <property type="component" value="Unassembled WGS sequence"/>
</dbReference>
<keyword evidence="3" id="KW-1185">Reference proteome</keyword>
<organism evidence="2 3">
    <name type="scientific">Diaporthe australafricana</name>
    <dbReference type="NCBI Taxonomy" id="127596"/>
    <lineage>
        <taxon>Eukaryota</taxon>
        <taxon>Fungi</taxon>
        <taxon>Dikarya</taxon>
        <taxon>Ascomycota</taxon>
        <taxon>Pezizomycotina</taxon>
        <taxon>Sordariomycetes</taxon>
        <taxon>Sordariomycetidae</taxon>
        <taxon>Diaporthales</taxon>
        <taxon>Diaporthaceae</taxon>
        <taxon>Diaporthe</taxon>
    </lineage>
</organism>
<evidence type="ECO:0000256" key="1">
    <source>
        <dbReference type="SAM" id="MobiDB-lite"/>
    </source>
</evidence>
<gene>
    <name evidence="2" type="ORF">Daus18300_006800</name>
</gene>
<feature type="region of interest" description="Disordered" evidence="1">
    <location>
        <begin position="106"/>
        <end position="127"/>
    </location>
</feature>